<dbReference type="InterPro" id="IPR053197">
    <property type="entry name" value="F-box_SCFL_complex_component"/>
</dbReference>
<organism evidence="1 2">
    <name type="scientific">Camellia sinensis</name>
    <name type="common">Tea plant</name>
    <name type="synonym">Thea sinensis</name>
    <dbReference type="NCBI Taxonomy" id="4442"/>
    <lineage>
        <taxon>Eukaryota</taxon>
        <taxon>Viridiplantae</taxon>
        <taxon>Streptophyta</taxon>
        <taxon>Embryophyta</taxon>
        <taxon>Tracheophyta</taxon>
        <taxon>Spermatophyta</taxon>
        <taxon>Magnoliopsida</taxon>
        <taxon>eudicotyledons</taxon>
        <taxon>Gunneridae</taxon>
        <taxon>Pentapetalae</taxon>
        <taxon>asterids</taxon>
        <taxon>Ericales</taxon>
        <taxon>Theaceae</taxon>
        <taxon>Camellia</taxon>
    </lineage>
</organism>
<dbReference type="AlphaFoldDB" id="A0A7J7H8T7"/>
<accession>A0A7J7H8T7</accession>
<dbReference type="PANTHER" id="PTHR34223">
    <property type="entry name" value="OS11G0201299 PROTEIN"/>
    <property type="match status" value="1"/>
</dbReference>
<reference evidence="1 2" key="2">
    <citation type="submission" date="2020-07" db="EMBL/GenBank/DDBJ databases">
        <title>Genome assembly of wild tea tree DASZ reveals pedigree and selection history of tea varieties.</title>
        <authorList>
            <person name="Zhang W."/>
        </authorList>
    </citation>
    <scope>NUCLEOTIDE SEQUENCE [LARGE SCALE GENOMIC DNA]</scope>
    <source>
        <strain evidence="2">cv. G240</strain>
        <tissue evidence="1">Leaf</tissue>
    </source>
</reference>
<protein>
    <submittedName>
        <fullName evidence="1">Uncharacterized protein</fullName>
    </submittedName>
</protein>
<comment type="caution">
    <text evidence="1">The sequence shown here is derived from an EMBL/GenBank/DDBJ whole genome shotgun (WGS) entry which is preliminary data.</text>
</comment>
<dbReference type="PANTHER" id="PTHR34223:SF51">
    <property type="entry name" value="OS06G0556300 PROTEIN"/>
    <property type="match status" value="1"/>
</dbReference>
<evidence type="ECO:0000313" key="2">
    <source>
        <dbReference type="Proteomes" id="UP000593564"/>
    </source>
</evidence>
<name>A0A7J7H8T7_CAMSI</name>
<gene>
    <name evidence="1" type="ORF">HYC85_011355</name>
</gene>
<reference evidence="2" key="1">
    <citation type="journal article" date="2020" name="Nat. Commun.">
        <title>Genome assembly of wild tea tree DASZ reveals pedigree and selection history of tea varieties.</title>
        <authorList>
            <person name="Zhang W."/>
            <person name="Zhang Y."/>
            <person name="Qiu H."/>
            <person name="Guo Y."/>
            <person name="Wan H."/>
            <person name="Zhang X."/>
            <person name="Scossa F."/>
            <person name="Alseekh S."/>
            <person name="Zhang Q."/>
            <person name="Wang P."/>
            <person name="Xu L."/>
            <person name="Schmidt M.H."/>
            <person name="Jia X."/>
            <person name="Li D."/>
            <person name="Zhu A."/>
            <person name="Guo F."/>
            <person name="Chen W."/>
            <person name="Ni D."/>
            <person name="Usadel B."/>
            <person name="Fernie A.R."/>
            <person name="Wen W."/>
        </authorList>
    </citation>
    <scope>NUCLEOTIDE SEQUENCE [LARGE SCALE GENOMIC DNA]</scope>
    <source>
        <strain evidence="2">cv. G240</strain>
    </source>
</reference>
<dbReference type="Proteomes" id="UP000593564">
    <property type="component" value="Unassembled WGS sequence"/>
</dbReference>
<dbReference type="EMBL" id="JACBKZ010000005">
    <property type="protein sequence ID" value="KAF5949362.1"/>
    <property type="molecule type" value="Genomic_DNA"/>
</dbReference>
<proteinExistence type="predicted"/>
<evidence type="ECO:0000313" key="1">
    <source>
        <dbReference type="EMBL" id="KAF5949362.1"/>
    </source>
</evidence>
<keyword evidence="2" id="KW-1185">Reference proteome</keyword>
<sequence>MDSILNKERRQLKLRIPEDYLSEDELFVLPHELFANFILQRIALMPKGVVYWKLMKTLSIGYVKLNDGVIDKILEGSPILENLELYYFYGFTRLHISKANLKIFILREFWDLMDIYEGDSGIFNEFWDFYLEISTPNLHSLEISGFLGSMNCRLADVSSLVDTSLNCYLTSYVHDVHDEYEWHQNVLRGLLESLVHVKNLTLGYWALKVVYGMGSAHGDVILPIYEATIVGKLTSEASFCTQESPKAKSGRGRYESVDASCVSWRAQTVSFIHVYGGIGSKSKLLQEALAYTLCVRMCIDFILSCATWAPRLSCIEIRDWWPEGREPYSLELTIKSGRQVVSNANNWSATLPQVPRVDFKPSGAWCKLLRTIANRGKLGHRDGFLSESLSMCFWSNPTLTHLFDVDGENYWTSRKRTFKENYWTSQKKTFQYSMLHLKIWLGLIFCAISIEECKGVAKDGYQYANGRRYGVDGSFPSSTKVFKFSKILSRCSSYVQLVKWTTQASTTYSTNLRDSRLPSNISTALLIVGRLEGSELHCNEVTVFQLPFVHPTISSLT</sequence>